<keyword evidence="6" id="KW-0472">Membrane</keyword>
<dbReference type="InterPro" id="IPR050975">
    <property type="entry name" value="Sleep_regulator"/>
</dbReference>
<evidence type="ECO:0000313" key="10">
    <source>
        <dbReference type="EMBL" id="CRL04541.1"/>
    </source>
</evidence>
<evidence type="ECO:0000256" key="2">
    <source>
        <dbReference type="ARBA" id="ARBA00022622"/>
    </source>
</evidence>
<dbReference type="Proteomes" id="UP000183832">
    <property type="component" value="Unassembled WGS sequence"/>
</dbReference>
<keyword evidence="4 9" id="KW-0732">Signal</keyword>
<keyword evidence="3" id="KW-0812">Transmembrane</keyword>
<dbReference type="InterPro" id="IPR031424">
    <property type="entry name" value="QVR-like"/>
</dbReference>
<name>A0A1J1IWF0_9DIPT</name>
<comment type="subcellular location">
    <subcellularLocation>
        <location evidence="1">Membrane</location>
        <topology evidence="1">Lipid-anchor</topology>
        <topology evidence="1">GPI-anchor</topology>
    </subcellularLocation>
</comment>
<evidence type="ECO:0000256" key="9">
    <source>
        <dbReference type="SAM" id="SignalP"/>
    </source>
</evidence>
<dbReference type="GO" id="GO:0032222">
    <property type="term" value="P:regulation of synaptic transmission, cholinergic"/>
    <property type="evidence" value="ECO:0007669"/>
    <property type="project" value="InterPro"/>
</dbReference>
<keyword evidence="8" id="KW-0449">Lipoprotein</keyword>
<reference evidence="10 11" key="1">
    <citation type="submission" date="2015-04" db="EMBL/GenBank/DDBJ databases">
        <authorList>
            <person name="Syromyatnikov M.Y."/>
            <person name="Popov V.N."/>
        </authorList>
    </citation>
    <scope>NUCLEOTIDE SEQUENCE [LARGE SCALE GENOMIC DNA]</scope>
</reference>
<dbReference type="AlphaFoldDB" id="A0A1J1IWF0"/>
<dbReference type="OrthoDB" id="75169at2759"/>
<keyword evidence="2" id="KW-0336">GPI-anchor</keyword>
<protein>
    <submittedName>
        <fullName evidence="10">CLUMA_CG017614, isoform A</fullName>
    </submittedName>
</protein>
<dbReference type="PANTHER" id="PTHR33562">
    <property type="entry name" value="ATILLA, ISOFORM B-RELATED-RELATED"/>
    <property type="match status" value="1"/>
</dbReference>
<feature type="chain" id="PRO_5013198778" evidence="9">
    <location>
        <begin position="21"/>
        <end position="130"/>
    </location>
</feature>
<dbReference type="GO" id="GO:0098552">
    <property type="term" value="C:side of membrane"/>
    <property type="evidence" value="ECO:0007669"/>
    <property type="project" value="UniProtKB-KW"/>
</dbReference>
<evidence type="ECO:0000256" key="7">
    <source>
        <dbReference type="ARBA" id="ARBA00023180"/>
    </source>
</evidence>
<sequence length="130" mass="14367">MLKTILIGIFLVSMITSSSSLNCFSCMTSREGNCEDGSQMETKICDSSDSNNLNVKPVCLKVVKDIKGFDHITRSCQFEGDLYKPCNYIKAAEHCSTCDSNLCNSAKTFSVHQSLYSSLFLIVLTKVINL</sequence>
<organism evidence="10 11">
    <name type="scientific">Clunio marinus</name>
    <dbReference type="NCBI Taxonomy" id="568069"/>
    <lineage>
        <taxon>Eukaryota</taxon>
        <taxon>Metazoa</taxon>
        <taxon>Ecdysozoa</taxon>
        <taxon>Arthropoda</taxon>
        <taxon>Hexapoda</taxon>
        <taxon>Insecta</taxon>
        <taxon>Pterygota</taxon>
        <taxon>Neoptera</taxon>
        <taxon>Endopterygota</taxon>
        <taxon>Diptera</taxon>
        <taxon>Nematocera</taxon>
        <taxon>Chironomoidea</taxon>
        <taxon>Chironomidae</taxon>
        <taxon>Clunio</taxon>
    </lineage>
</organism>
<keyword evidence="5" id="KW-1133">Transmembrane helix</keyword>
<evidence type="ECO:0000313" key="11">
    <source>
        <dbReference type="Proteomes" id="UP000183832"/>
    </source>
</evidence>
<dbReference type="EMBL" id="CVRI01000063">
    <property type="protein sequence ID" value="CRL04541.1"/>
    <property type="molecule type" value="Genomic_DNA"/>
</dbReference>
<dbReference type="GO" id="GO:0030431">
    <property type="term" value="P:sleep"/>
    <property type="evidence" value="ECO:0007669"/>
    <property type="project" value="InterPro"/>
</dbReference>
<evidence type="ECO:0000256" key="6">
    <source>
        <dbReference type="ARBA" id="ARBA00023136"/>
    </source>
</evidence>
<evidence type="ECO:0000256" key="4">
    <source>
        <dbReference type="ARBA" id="ARBA00022729"/>
    </source>
</evidence>
<evidence type="ECO:0000256" key="3">
    <source>
        <dbReference type="ARBA" id="ARBA00022692"/>
    </source>
</evidence>
<evidence type="ECO:0000256" key="5">
    <source>
        <dbReference type="ARBA" id="ARBA00022989"/>
    </source>
</evidence>
<proteinExistence type="predicted"/>
<gene>
    <name evidence="10" type="ORF">CLUMA_CG017614</name>
</gene>
<feature type="signal peptide" evidence="9">
    <location>
        <begin position="1"/>
        <end position="20"/>
    </location>
</feature>
<evidence type="ECO:0000256" key="1">
    <source>
        <dbReference type="ARBA" id="ARBA00004589"/>
    </source>
</evidence>
<evidence type="ECO:0000256" key="8">
    <source>
        <dbReference type="ARBA" id="ARBA00023288"/>
    </source>
</evidence>
<keyword evidence="11" id="KW-1185">Reference proteome</keyword>
<dbReference type="Pfam" id="PF17064">
    <property type="entry name" value="QVR"/>
    <property type="match status" value="1"/>
</dbReference>
<keyword evidence="7" id="KW-0325">Glycoprotein</keyword>
<accession>A0A1J1IWF0</accession>